<keyword evidence="7" id="KW-0677">Repeat</keyword>
<dbReference type="Pfam" id="PF00931">
    <property type="entry name" value="NB-ARC"/>
    <property type="match status" value="1"/>
</dbReference>
<evidence type="ECO:0000259" key="13">
    <source>
        <dbReference type="Pfam" id="PF23598"/>
    </source>
</evidence>
<dbReference type="SUPFAM" id="SSF52058">
    <property type="entry name" value="L domain-like"/>
    <property type="match status" value="1"/>
</dbReference>
<comment type="similarity">
    <text evidence="3">Belongs to the disease resistance NB-LRR family.</text>
</comment>
<feature type="domain" description="Disease resistance protein winged helix" evidence="12">
    <location>
        <begin position="637"/>
        <end position="706"/>
    </location>
</feature>
<dbReference type="PANTHER" id="PTHR23155:SF1152">
    <property type="entry name" value="AAA+ ATPASE DOMAIN-CONTAINING PROTEIN"/>
    <property type="match status" value="1"/>
</dbReference>
<keyword evidence="15" id="KW-1185">Reference proteome</keyword>
<comment type="subcellular location">
    <subcellularLocation>
        <location evidence="2">Cytoplasm</location>
    </subcellularLocation>
</comment>
<evidence type="ECO:0000256" key="1">
    <source>
        <dbReference type="ARBA" id="ARBA00002074"/>
    </source>
</evidence>
<dbReference type="GO" id="GO:0009626">
    <property type="term" value="P:plant-type hypersensitive response"/>
    <property type="evidence" value="ECO:0007669"/>
    <property type="project" value="UniProtKB-KW"/>
</dbReference>
<keyword evidence="5" id="KW-0433">Leucine-rich repeat</keyword>
<dbReference type="CDD" id="cd14798">
    <property type="entry name" value="RX-CC_like"/>
    <property type="match status" value="1"/>
</dbReference>
<dbReference type="Gene3D" id="1.20.5.4130">
    <property type="match status" value="1"/>
</dbReference>
<evidence type="ECO:0000256" key="10">
    <source>
        <dbReference type="ARBA" id="ARBA00022840"/>
    </source>
</evidence>
<dbReference type="Pfam" id="PF23598">
    <property type="entry name" value="LRR_14"/>
    <property type="match status" value="1"/>
</dbReference>
<sequence length="1078" mass="124970">MTESGREMAPSTYNLRRLLKYRSKSEMLEMFDGQGQLVLIVAQFMIKLCSEDDPVIVLLKRLDHSAKLSWGYTHYNEEDRKLSIVFRSFMEELQVFFKVPNSMSTLSPKELVAAFIDFLLEIFEEILNLQLYFIHHVEDSIQSLKMELKFLLIFLGDTPSQPTELETTRKILADIEVVANETGSFLYSFFFSTNRISMTGMKQTLSDLLGNVELLKENIKKHCITVAKILPSGVTPKTSVVILSLVDSILDYLNDLMNKNDNRIFHLKDQIRTIHQELKFLQSFLTDIEVEKYPELEEFFIRIIDIAYEVEYIINSFAPVWYLTLRIPQVMEKVQLVSTQFQEKKKMYGAGLQKNAEYQSQQVSPQAQRPHIGDGKIIGLEDVQTKIKDDLCRETTKLKIISISGMPGLGKTTLAKNIYHDAFIRHYFDRCGWCVVSQTYQKRNILIDILRSTSYFNTETILKMEDNDLGKTLYKSLEGSRYIIFMDDIWNVNAWFDIKNYFPNDNLGSKILFTSQNTDVGMTALSSSINYPLRFLTDGECWDLLQFKVFNNEQCPPVLVDVAKKIARNCGGLPSTVVFIASVLKKLEKEKSLWMDVAKNITSYISKDTNDYMNMLELSYNHLPMHLKPCFLYFGAFEKDKEIPVQKLIMLWAAEGFIGKVKYWSSEDVAKQYLFDLINRSMVLVAKRTSDGRIKACSVHGAMHDMCLRVAKKNNFMKVMKDQLSIYEEHHRLSIQSRSTPSYSRPFGLHVHSLLGHLPDPSAFIFSSLKLLKVLDLSTTYMNLYNLTGSEVLAILRFLSVSSIPLSIESFENLEFLFVDNKEVVEIPAIFLNMVKLRHVYFSGGAQFSESLRIQATKSENFQMNNIQNLSSIFINDENDEKTLRFLPCLRTLKCRITVFWDSSESCYRYPAFGFLDRLESLSVSFLPSYVSDDIIHEVIDLHWNLRKLTLRNIDLSWKQMNIIGMLPKLEVLKLRDDTIEGKRWDTREDEFQELRYLELDAVQIEHWNASSDHFPSLERLVLRSCQHCEIHFYFGDMLTLQKIEVHGCAKSIEVYALQILEQQRAWGNEDFKVIISH</sequence>
<dbReference type="InterPro" id="IPR042197">
    <property type="entry name" value="Apaf_helical"/>
</dbReference>
<dbReference type="InterPro" id="IPR032675">
    <property type="entry name" value="LRR_dom_sf"/>
</dbReference>
<dbReference type="GO" id="GO:0051607">
    <property type="term" value="P:defense response to virus"/>
    <property type="evidence" value="ECO:0007669"/>
    <property type="project" value="UniProtKB-ARBA"/>
</dbReference>
<dbReference type="InterPro" id="IPR002182">
    <property type="entry name" value="NB-ARC"/>
</dbReference>
<dbReference type="Pfam" id="PF23559">
    <property type="entry name" value="WHD_DRP"/>
    <property type="match status" value="1"/>
</dbReference>
<evidence type="ECO:0000256" key="6">
    <source>
        <dbReference type="ARBA" id="ARBA00022667"/>
    </source>
</evidence>
<evidence type="ECO:0000256" key="9">
    <source>
        <dbReference type="ARBA" id="ARBA00022821"/>
    </source>
</evidence>
<dbReference type="PRINTS" id="PR00364">
    <property type="entry name" value="DISEASERSIST"/>
</dbReference>
<keyword evidence="6" id="KW-0381">Hypersensitive response</keyword>
<gene>
    <name evidence="14" type="ORF">Adt_06267</name>
</gene>
<feature type="domain" description="NB-ARC" evidence="11">
    <location>
        <begin position="382"/>
        <end position="554"/>
    </location>
</feature>
<evidence type="ECO:0000256" key="4">
    <source>
        <dbReference type="ARBA" id="ARBA00022490"/>
    </source>
</evidence>
<dbReference type="PANTHER" id="PTHR23155">
    <property type="entry name" value="DISEASE RESISTANCE PROTEIN RP"/>
    <property type="match status" value="1"/>
</dbReference>
<evidence type="ECO:0000259" key="12">
    <source>
        <dbReference type="Pfam" id="PF23559"/>
    </source>
</evidence>
<name>A0ABD1V6H5_9LAMI</name>
<dbReference type="InterPro" id="IPR036388">
    <property type="entry name" value="WH-like_DNA-bd_sf"/>
</dbReference>
<protein>
    <submittedName>
        <fullName evidence="14">NB-ARC domain-containing protein</fullName>
    </submittedName>
</protein>
<dbReference type="GO" id="GO:0005737">
    <property type="term" value="C:cytoplasm"/>
    <property type="evidence" value="ECO:0007669"/>
    <property type="project" value="UniProtKB-SubCell"/>
</dbReference>
<evidence type="ECO:0000313" key="14">
    <source>
        <dbReference type="EMBL" id="KAL2532916.1"/>
    </source>
</evidence>
<dbReference type="Gene3D" id="3.80.10.10">
    <property type="entry name" value="Ribonuclease Inhibitor"/>
    <property type="match status" value="1"/>
</dbReference>
<dbReference type="EMBL" id="JBFOLK010000002">
    <property type="protein sequence ID" value="KAL2532916.1"/>
    <property type="molecule type" value="Genomic_DNA"/>
</dbReference>
<feature type="domain" description="Disease resistance R13L4/SHOC-2-like LRR" evidence="13">
    <location>
        <begin position="765"/>
        <end position="1053"/>
    </location>
</feature>
<evidence type="ECO:0000313" key="15">
    <source>
        <dbReference type="Proteomes" id="UP001604336"/>
    </source>
</evidence>
<dbReference type="AlphaFoldDB" id="A0ABD1V6H5"/>
<evidence type="ECO:0000256" key="5">
    <source>
        <dbReference type="ARBA" id="ARBA00022614"/>
    </source>
</evidence>
<proteinExistence type="inferred from homology"/>
<dbReference type="GO" id="GO:0005524">
    <property type="term" value="F:ATP binding"/>
    <property type="evidence" value="ECO:0007669"/>
    <property type="project" value="UniProtKB-KW"/>
</dbReference>
<comment type="caution">
    <text evidence="14">The sequence shown here is derived from an EMBL/GenBank/DDBJ whole genome shotgun (WGS) entry which is preliminary data.</text>
</comment>
<keyword evidence="8" id="KW-0547">Nucleotide-binding</keyword>
<dbReference type="FunFam" id="3.40.50.300:FF:001091">
    <property type="entry name" value="Probable disease resistance protein At1g61300"/>
    <property type="match status" value="1"/>
</dbReference>
<dbReference type="InterPro" id="IPR027417">
    <property type="entry name" value="P-loop_NTPase"/>
</dbReference>
<evidence type="ECO:0000256" key="7">
    <source>
        <dbReference type="ARBA" id="ARBA00022737"/>
    </source>
</evidence>
<evidence type="ECO:0000259" key="11">
    <source>
        <dbReference type="Pfam" id="PF00931"/>
    </source>
</evidence>
<comment type="function">
    <text evidence="1">Confers resistance to late blight (Phytophthora infestans) races carrying the avirulence gene Avr1. Resistance proteins guard the plant against pathogens that contain an appropriate avirulence protein via an indirect interaction with this avirulence protein. That triggers a defense system including the hypersensitive response, which restricts the pathogen growth.</text>
</comment>
<dbReference type="InterPro" id="IPR044974">
    <property type="entry name" value="Disease_R_plants"/>
</dbReference>
<dbReference type="Proteomes" id="UP001604336">
    <property type="component" value="Unassembled WGS sequence"/>
</dbReference>
<dbReference type="Gene3D" id="3.40.50.300">
    <property type="entry name" value="P-loop containing nucleotide triphosphate hydrolases"/>
    <property type="match status" value="1"/>
</dbReference>
<accession>A0ABD1V6H5</accession>
<dbReference type="SUPFAM" id="SSF52540">
    <property type="entry name" value="P-loop containing nucleoside triphosphate hydrolases"/>
    <property type="match status" value="1"/>
</dbReference>
<dbReference type="InterPro" id="IPR058922">
    <property type="entry name" value="WHD_DRP"/>
</dbReference>
<organism evidence="14 15">
    <name type="scientific">Abeliophyllum distichum</name>
    <dbReference type="NCBI Taxonomy" id="126358"/>
    <lineage>
        <taxon>Eukaryota</taxon>
        <taxon>Viridiplantae</taxon>
        <taxon>Streptophyta</taxon>
        <taxon>Embryophyta</taxon>
        <taxon>Tracheophyta</taxon>
        <taxon>Spermatophyta</taxon>
        <taxon>Magnoliopsida</taxon>
        <taxon>eudicotyledons</taxon>
        <taxon>Gunneridae</taxon>
        <taxon>Pentapetalae</taxon>
        <taxon>asterids</taxon>
        <taxon>lamiids</taxon>
        <taxon>Lamiales</taxon>
        <taxon>Oleaceae</taxon>
        <taxon>Forsythieae</taxon>
        <taxon>Abeliophyllum</taxon>
    </lineage>
</organism>
<keyword evidence="9" id="KW-0611">Plant defense</keyword>
<dbReference type="FunFam" id="1.10.10.10:FF:000322">
    <property type="entry name" value="Probable disease resistance protein At1g63360"/>
    <property type="match status" value="1"/>
</dbReference>
<dbReference type="Gene3D" id="1.10.10.10">
    <property type="entry name" value="Winged helix-like DNA-binding domain superfamily/Winged helix DNA-binding domain"/>
    <property type="match status" value="1"/>
</dbReference>
<evidence type="ECO:0000256" key="3">
    <source>
        <dbReference type="ARBA" id="ARBA00008894"/>
    </source>
</evidence>
<dbReference type="Gene3D" id="1.10.8.430">
    <property type="entry name" value="Helical domain of apoptotic protease-activating factors"/>
    <property type="match status" value="1"/>
</dbReference>
<dbReference type="InterPro" id="IPR038005">
    <property type="entry name" value="RX-like_CC"/>
</dbReference>
<keyword evidence="4" id="KW-0963">Cytoplasm</keyword>
<evidence type="ECO:0000256" key="8">
    <source>
        <dbReference type="ARBA" id="ARBA00022741"/>
    </source>
</evidence>
<dbReference type="InterPro" id="IPR055414">
    <property type="entry name" value="LRR_R13L4/SHOC2-like"/>
</dbReference>
<evidence type="ECO:0000256" key="2">
    <source>
        <dbReference type="ARBA" id="ARBA00004496"/>
    </source>
</evidence>
<keyword evidence="10" id="KW-0067">ATP-binding</keyword>
<reference evidence="15" key="1">
    <citation type="submission" date="2024-07" db="EMBL/GenBank/DDBJ databases">
        <title>Two chromosome-level genome assemblies of Korean endemic species Abeliophyllum distichum and Forsythia ovata (Oleaceae).</title>
        <authorList>
            <person name="Jang H."/>
        </authorList>
    </citation>
    <scope>NUCLEOTIDE SEQUENCE [LARGE SCALE GENOMIC DNA]</scope>
</reference>